<proteinExistence type="predicted"/>
<feature type="compositionally biased region" description="Polar residues" evidence="2">
    <location>
        <begin position="1722"/>
        <end position="1767"/>
    </location>
</feature>
<evidence type="ECO:0000313" key="3">
    <source>
        <dbReference type="EMBL" id="CAF3797849.1"/>
    </source>
</evidence>
<organism evidence="3 4">
    <name type="scientific">Rotaria magnacalcarata</name>
    <dbReference type="NCBI Taxonomy" id="392030"/>
    <lineage>
        <taxon>Eukaryota</taxon>
        <taxon>Metazoa</taxon>
        <taxon>Spiralia</taxon>
        <taxon>Gnathifera</taxon>
        <taxon>Rotifera</taxon>
        <taxon>Eurotatoria</taxon>
        <taxon>Bdelloidea</taxon>
        <taxon>Philodinida</taxon>
        <taxon>Philodinidae</taxon>
        <taxon>Rotaria</taxon>
    </lineage>
</organism>
<feature type="region of interest" description="Disordered" evidence="2">
    <location>
        <begin position="340"/>
        <end position="368"/>
    </location>
</feature>
<feature type="region of interest" description="Disordered" evidence="2">
    <location>
        <begin position="1476"/>
        <end position="1530"/>
    </location>
</feature>
<feature type="region of interest" description="Disordered" evidence="2">
    <location>
        <begin position="1722"/>
        <end position="1860"/>
    </location>
</feature>
<feature type="compositionally biased region" description="Polar residues" evidence="2">
    <location>
        <begin position="1486"/>
        <end position="1496"/>
    </location>
</feature>
<feature type="compositionally biased region" description="Low complexity" evidence="2">
    <location>
        <begin position="1773"/>
        <end position="1805"/>
    </location>
</feature>
<feature type="compositionally biased region" description="Basic residues" evidence="2">
    <location>
        <begin position="1842"/>
        <end position="1858"/>
    </location>
</feature>
<sequence>MQRTQISRSSSSDRLNNSTSSRVLIQSDQTLPLNIMPSSVVTTSTQSTTYTQTIQGIPSSFPSKSIPSFAETQVLSVYYPTKTSIPASNNDKCTLYEQQDREPMRYRLSYDPLALTKSTQTSLSSTPLSTHSSTLIIHANEKRNPNYKQCVKLHSGSQNLSNDIINQTASPNELLETSHYSYEEYILDVDDKQNRAVSTSSSDSSATTVIAQNSELNSSNREKSVVVNNQRVSSWPPVPDDVVPVDVQYENDEKIRLSQSQVSDRSARVIPILITNNLIEKPNVTSNNLPRISTNEKIPLTPNHSHPINQSKWLQNHIDKSDVQTNTTPGRVNTLRSIFEQPNASSSDSSTLASPMNQRRRIESEESSAKYGDEIRFRTKDLRTSMIHHAEPARIIPYETGLSVRNTNDDQSTSPFTLDQIREITGKQLKSLNDAGQYLQDGHTWQWNEIFWLSLTNSQRDQLKTLEYELHKNKHDARLSSSLDDTKPYKSTINVIGAAAWQQQNSSSGFTKYSELRTINETRPAISVLGASPSKMATQDSINQKPDLRIKTIEKSPSASVHQAQIDPLSYEQFIYDYLTTHGKHLRSNDNSLILSIDDQQIYLPSSCDPTNLTKHLPIDQDLLPFETVTDQLVIFVYGEPILLPVDRWSFYRNKYQNAQWIRKLKRINQNIPSQLISTIEEWLAAHTTLALDTHTINVDGLTIPLKGALGLQLHETQQLEINYWNELFNYLIRMGYVSYDTNEKIVSIANSELDVRRVLIARSLELVERVARYLRTLNNIHVENDDLFLTENFVVPHEYIHPLLMKYDQEQNFNANELAILLLEISHIEEDETNQNITLTFNNQTLEVIHYENHMDILIQWLNRLNQEKSIEITEQNDIFIHATNEQNQQQKIFIKHEHIDAFMKTKQNNNIVDIDDIANILFSYGYIQYSSGQLIFPMQNIVLNTNELRWLQSILHSIQPNEQTKQIDIELFDEHDAQILRIPFKYMSPTNDRQIVANYLFQNGLIEYDVTTGHYIYRYIPPDESSPTTDEYTNQNQLLSSQIREIHIDKTTQSIQLEFIHEPNHYLLLPSNWYKNIFEHQFNRSHIIDMLLTNGGSFDQEDNFIFNGRSYSLKPSNEHTLDVEIKQKQSLIDYYVEYINNKGEIKYDNVNRIIMLENLVDSSKLYLSREHTEFLQKNQFRADDMKYLLMKHSQVKQDEFQNWLLYYDNQSVRIPALIVENKNQAELYDHYHRIIDYMYNHNLIIYNKRLKFIQIHFSNQTLTIPLNQLQSIVDLKSDQILPFTSYQFSQWLLKNSDQINYLNSEHIQIMYKDKFYHLPLNVSEYQAFTHEEESIDSKLKLIFPFNTSLRLIQKTPSTTTLDIEPPSMENNYSIDPLLMLANYIHRAGTVYRDDLGRLIIKMNHNEIVVPRIEAMNAIESINTSPQRTGTIITRLIARIGKVESNKTGGLLITVGKSTFELSKEAIDRSNKIPIENDSKFKNPHLTTLRQQTKKSPILPLLQHSKSASSLSSSSVEEQSSFNDDQQIRYSKDGRGDARYLNLNQLNNFEQKDTRNPSSSDLKPCLLIIPDDKRALASNRTVRFYIQYINERDSTSNSNLSPLMMSSSEYSGRVTSAQLIFPQNYQNSALRQAPVYVCKQGDNKIYYENLAKYLSIEQAYLSPRIVRRMLKFTSANEFFAYLNKKMSASHAEQLVQQSEEQNDQLRSRSQENLNNMQNITTKFSTNNYEQRRSPQSTNGIGDQSLITSDKTVTLPRSATLSGQSNDGESESRVTVSRSASAVAKVVTSKSDTIKSTTSSSTPSSRENPTVLSSATVTRSKSLVSPNRTSGSKGAEEEVKKEKKSKFRTPSFLRKRKEKKEAANKDKTKLIDFGNAHTLTSATINQINELRSGKEFSRLLVEITEFCVENNIDLSVNVNKTTILTRFKNCSVTSTIGQCEEIDNESEDTDFDFYPKFLRGISSLSPDSSTFLEVGKLTDIVSVLQQSKDIGDLSFEVLPLDQAFSKIIYLGIGALTIPVFSTTTERAFSK</sequence>
<keyword evidence="1" id="KW-0175">Coiled coil</keyword>
<feature type="compositionally biased region" description="Low complexity" evidence="2">
    <location>
        <begin position="1506"/>
        <end position="1522"/>
    </location>
</feature>
<reference evidence="3" key="1">
    <citation type="submission" date="2021-02" db="EMBL/GenBank/DDBJ databases">
        <authorList>
            <person name="Nowell W R."/>
        </authorList>
    </citation>
    <scope>NUCLEOTIDE SEQUENCE</scope>
</reference>
<feature type="coiled-coil region" evidence="1">
    <location>
        <begin position="1689"/>
        <end position="1716"/>
    </location>
</feature>
<evidence type="ECO:0000256" key="1">
    <source>
        <dbReference type="SAM" id="Coils"/>
    </source>
</evidence>
<evidence type="ECO:0000313" key="4">
    <source>
        <dbReference type="Proteomes" id="UP000663842"/>
    </source>
</evidence>
<comment type="caution">
    <text evidence="3">The sequence shown here is derived from an EMBL/GenBank/DDBJ whole genome shotgun (WGS) entry which is preliminary data.</text>
</comment>
<dbReference type="EMBL" id="CAJOBF010000322">
    <property type="protein sequence ID" value="CAF3797849.1"/>
    <property type="molecule type" value="Genomic_DNA"/>
</dbReference>
<evidence type="ECO:0000256" key="2">
    <source>
        <dbReference type="SAM" id="MobiDB-lite"/>
    </source>
</evidence>
<feature type="compositionally biased region" description="Polar residues" evidence="2">
    <location>
        <begin position="1806"/>
        <end position="1829"/>
    </location>
</feature>
<accession>A0A819BVC5</accession>
<protein>
    <submittedName>
        <fullName evidence="3">Uncharacterized protein</fullName>
    </submittedName>
</protein>
<name>A0A819BVC5_9BILA</name>
<dbReference type="Proteomes" id="UP000663842">
    <property type="component" value="Unassembled WGS sequence"/>
</dbReference>
<gene>
    <name evidence="3" type="ORF">UXM345_LOCUS4625</name>
</gene>